<protein>
    <submittedName>
        <fullName evidence="1">12141_t:CDS:1</fullName>
    </submittedName>
</protein>
<feature type="non-terminal residue" evidence="1">
    <location>
        <position position="1"/>
    </location>
</feature>
<accession>A0ACA9RPR9</accession>
<keyword evidence="2" id="KW-1185">Reference proteome</keyword>
<dbReference type="EMBL" id="CAJVQC010062812">
    <property type="protein sequence ID" value="CAG8803062.1"/>
    <property type="molecule type" value="Genomic_DNA"/>
</dbReference>
<sequence length="60" mass="6349">DLGDASRKIAIAIYNRSPYTFEYPTKYFSSGNDTQAPPYVVKSNEGIVWGASGGICGTGG</sequence>
<comment type="caution">
    <text evidence="1">The sequence shown here is derived from an EMBL/GenBank/DDBJ whole genome shotgun (WGS) entry which is preliminary data.</text>
</comment>
<gene>
    <name evidence="1" type="ORF">RPERSI_LOCUS21444</name>
</gene>
<evidence type="ECO:0000313" key="2">
    <source>
        <dbReference type="Proteomes" id="UP000789920"/>
    </source>
</evidence>
<reference evidence="1" key="1">
    <citation type="submission" date="2021-06" db="EMBL/GenBank/DDBJ databases">
        <authorList>
            <person name="Kallberg Y."/>
            <person name="Tangrot J."/>
            <person name="Rosling A."/>
        </authorList>
    </citation>
    <scope>NUCLEOTIDE SEQUENCE</scope>
    <source>
        <strain evidence="1">MA461A</strain>
    </source>
</reference>
<evidence type="ECO:0000313" key="1">
    <source>
        <dbReference type="EMBL" id="CAG8803062.1"/>
    </source>
</evidence>
<name>A0ACA9RPR9_9GLOM</name>
<feature type="non-terminal residue" evidence="1">
    <location>
        <position position="60"/>
    </location>
</feature>
<organism evidence="1 2">
    <name type="scientific">Racocetra persica</name>
    <dbReference type="NCBI Taxonomy" id="160502"/>
    <lineage>
        <taxon>Eukaryota</taxon>
        <taxon>Fungi</taxon>
        <taxon>Fungi incertae sedis</taxon>
        <taxon>Mucoromycota</taxon>
        <taxon>Glomeromycotina</taxon>
        <taxon>Glomeromycetes</taxon>
        <taxon>Diversisporales</taxon>
        <taxon>Gigasporaceae</taxon>
        <taxon>Racocetra</taxon>
    </lineage>
</organism>
<proteinExistence type="predicted"/>
<dbReference type="Proteomes" id="UP000789920">
    <property type="component" value="Unassembled WGS sequence"/>
</dbReference>